<reference evidence="1" key="1">
    <citation type="journal article" date="2020" name="Stud. Mycol.">
        <title>101 Dothideomycetes genomes: a test case for predicting lifestyles and emergence of pathogens.</title>
        <authorList>
            <person name="Haridas S."/>
            <person name="Albert R."/>
            <person name="Binder M."/>
            <person name="Bloem J."/>
            <person name="Labutti K."/>
            <person name="Salamov A."/>
            <person name="Andreopoulos B."/>
            <person name="Baker S."/>
            <person name="Barry K."/>
            <person name="Bills G."/>
            <person name="Bluhm B."/>
            <person name="Cannon C."/>
            <person name="Castanera R."/>
            <person name="Culley D."/>
            <person name="Daum C."/>
            <person name="Ezra D."/>
            <person name="Gonzalez J."/>
            <person name="Henrissat B."/>
            <person name="Kuo A."/>
            <person name="Liang C."/>
            <person name="Lipzen A."/>
            <person name="Lutzoni F."/>
            <person name="Magnuson J."/>
            <person name="Mondo S."/>
            <person name="Nolan M."/>
            <person name="Ohm R."/>
            <person name="Pangilinan J."/>
            <person name="Park H.-J."/>
            <person name="Ramirez L."/>
            <person name="Alfaro M."/>
            <person name="Sun H."/>
            <person name="Tritt A."/>
            <person name="Yoshinaga Y."/>
            <person name="Zwiers L.-H."/>
            <person name="Turgeon B."/>
            <person name="Goodwin S."/>
            <person name="Spatafora J."/>
            <person name="Crous P."/>
            <person name="Grigoriev I."/>
        </authorList>
    </citation>
    <scope>NUCLEOTIDE SEQUENCE</scope>
    <source>
        <strain evidence="1">CBS 123094</strain>
    </source>
</reference>
<proteinExistence type="predicted"/>
<keyword evidence="2" id="KW-1185">Reference proteome</keyword>
<name>A0A6A5W7R9_9PLEO</name>
<gene>
    <name evidence="1" type="ORF">P154DRAFT_524906</name>
</gene>
<dbReference type="OrthoDB" id="3252135at2759"/>
<dbReference type="EMBL" id="ML977614">
    <property type="protein sequence ID" value="KAF1997407.1"/>
    <property type="molecule type" value="Genomic_DNA"/>
</dbReference>
<evidence type="ECO:0000313" key="1">
    <source>
        <dbReference type="EMBL" id="KAF1997407.1"/>
    </source>
</evidence>
<dbReference type="Proteomes" id="UP000799779">
    <property type="component" value="Unassembled WGS sequence"/>
</dbReference>
<evidence type="ECO:0000313" key="2">
    <source>
        <dbReference type="Proteomes" id="UP000799779"/>
    </source>
</evidence>
<sequence>MSSPNKSENLILSEVTEGDPLQIAKGYYLSFPSSWLDFCEPEHLRPKDKNTRHGQFAECMRP</sequence>
<dbReference type="AlphaFoldDB" id="A0A6A5W7R9"/>
<accession>A0A6A5W7R9</accession>
<organism evidence="1 2">
    <name type="scientific">Amniculicola lignicola CBS 123094</name>
    <dbReference type="NCBI Taxonomy" id="1392246"/>
    <lineage>
        <taxon>Eukaryota</taxon>
        <taxon>Fungi</taxon>
        <taxon>Dikarya</taxon>
        <taxon>Ascomycota</taxon>
        <taxon>Pezizomycotina</taxon>
        <taxon>Dothideomycetes</taxon>
        <taxon>Pleosporomycetidae</taxon>
        <taxon>Pleosporales</taxon>
        <taxon>Amniculicolaceae</taxon>
        <taxon>Amniculicola</taxon>
    </lineage>
</organism>
<protein>
    <submittedName>
        <fullName evidence="1">Uncharacterized protein</fullName>
    </submittedName>
</protein>